<evidence type="ECO:0000256" key="1">
    <source>
        <dbReference type="SAM" id="Phobius"/>
    </source>
</evidence>
<gene>
    <name evidence="2" type="ORF">HQ605_02890</name>
</gene>
<protein>
    <submittedName>
        <fullName evidence="2">Uncharacterized protein</fullName>
    </submittedName>
</protein>
<evidence type="ECO:0000313" key="2">
    <source>
        <dbReference type="EMBL" id="MBY6319763.1"/>
    </source>
</evidence>
<keyword evidence="1" id="KW-0812">Transmembrane</keyword>
<dbReference type="EMBL" id="JABUKG010000002">
    <property type="protein sequence ID" value="MBY6319763.1"/>
    <property type="molecule type" value="Genomic_DNA"/>
</dbReference>
<feature type="transmembrane region" description="Helical" evidence="1">
    <location>
        <begin position="33"/>
        <end position="51"/>
    </location>
</feature>
<keyword evidence="1" id="KW-1133">Transmembrane helix</keyword>
<feature type="transmembrane region" description="Helical" evidence="1">
    <location>
        <begin position="143"/>
        <end position="165"/>
    </location>
</feature>
<evidence type="ECO:0000313" key="3">
    <source>
        <dbReference type="Proteomes" id="UP001520140"/>
    </source>
</evidence>
<dbReference type="Proteomes" id="UP001520140">
    <property type="component" value="Unassembled WGS sequence"/>
</dbReference>
<name>A0ABS7NQ54_9NOCA</name>
<dbReference type="RefSeq" id="WP_222669964.1">
    <property type="nucleotide sequence ID" value="NZ_JABUKE010000002.1"/>
</dbReference>
<keyword evidence="3" id="KW-1185">Reference proteome</keyword>
<reference evidence="2 3" key="1">
    <citation type="submission" date="2020-06" db="EMBL/GenBank/DDBJ databases">
        <title>Taxonomy, biology and ecology of Rhodococcus bacteria occurring in California pistachio and other woody hosts as revealed by genome sequence analyses.</title>
        <authorList>
            <person name="Gai Y."/>
            <person name="Riely B."/>
        </authorList>
    </citation>
    <scope>NUCLEOTIDE SEQUENCE [LARGE SCALE GENOMIC DNA]</scope>
    <source>
        <strain evidence="2 3">BP-284</strain>
    </source>
</reference>
<keyword evidence="1" id="KW-0472">Membrane</keyword>
<sequence>MTTTSSTAPTKRSRLAAWWKGVVSEAPQIVGSWDFYVGVPIGIAIALPTALSDAVAASMGSAFIAACGIAAAIATLVITAMTVLIAIIGPNYRLLLDNVAGGVPGVLWPYKVVAVGAVLASLSALCLGIVWPLVVSFPWWATWVLAAIPLALLAWSLLGCVQVVLQVARHFSYNQRADKLAAEVADRRKRA</sequence>
<proteinExistence type="predicted"/>
<accession>A0ABS7NQ54</accession>
<organism evidence="2 3">
    <name type="scientific">Rhodococcoides kroppenstedtii</name>
    <dbReference type="NCBI Taxonomy" id="293050"/>
    <lineage>
        <taxon>Bacteria</taxon>
        <taxon>Bacillati</taxon>
        <taxon>Actinomycetota</taxon>
        <taxon>Actinomycetes</taxon>
        <taxon>Mycobacteriales</taxon>
        <taxon>Nocardiaceae</taxon>
        <taxon>Rhodococcoides</taxon>
    </lineage>
</organism>
<feature type="transmembrane region" description="Helical" evidence="1">
    <location>
        <begin position="63"/>
        <end position="88"/>
    </location>
</feature>
<comment type="caution">
    <text evidence="2">The sequence shown here is derived from an EMBL/GenBank/DDBJ whole genome shotgun (WGS) entry which is preliminary data.</text>
</comment>
<feature type="transmembrane region" description="Helical" evidence="1">
    <location>
        <begin position="108"/>
        <end position="131"/>
    </location>
</feature>